<keyword evidence="1" id="KW-0539">Nucleus</keyword>
<evidence type="ECO:0000256" key="1">
    <source>
        <dbReference type="ARBA" id="ARBA00023242"/>
    </source>
</evidence>
<evidence type="ECO:0000313" key="4">
    <source>
        <dbReference type="Proteomes" id="UP001152024"/>
    </source>
</evidence>
<gene>
    <name evidence="3" type="ORF">NW768_001127</name>
</gene>
<keyword evidence="2" id="KW-1133">Transmembrane helix</keyword>
<feature type="transmembrane region" description="Helical" evidence="2">
    <location>
        <begin position="121"/>
        <end position="141"/>
    </location>
</feature>
<accession>A0ABQ8RPC2</accession>
<dbReference type="InterPro" id="IPR036864">
    <property type="entry name" value="Zn2-C6_fun-type_DNA-bd_sf"/>
</dbReference>
<reference evidence="3" key="1">
    <citation type="submission" date="2022-09" db="EMBL/GenBank/DDBJ databases">
        <title>Fusarium specimens isolated from Avocado Roots.</title>
        <authorList>
            <person name="Stajich J."/>
            <person name="Roper C."/>
            <person name="Heimlech-Rivalta G."/>
        </authorList>
    </citation>
    <scope>NUCLEOTIDE SEQUENCE</scope>
    <source>
        <strain evidence="3">CF00095</strain>
    </source>
</reference>
<dbReference type="PANTHER" id="PTHR47784:SF5">
    <property type="entry name" value="STEROL UPTAKE CONTROL PROTEIN 2"/>
    <property type="match status" value="1"/>
</dbReference>
<evidence type="ECO:0008006" key="5">
    <source>
        <dbReference type="Google" id="ProtNLM"/>
    </source>
</evidence>
<sequence>MPSRKWHSKGRHGCGQCKQRRVKCDVRYHVCSNFTEVAPMPINVGQLLSIDPGNPVVQMWKPIINNLIHTHVFLQHGYEASTMLHTRKTLHLTSLGDYLEAYQKHISALQDFRKISTRSDWVASVLFAMIVSVFEMGVAGIQPGEGFIPNTIIALRNGAQLTRAIAPNFVKERQRDEIMKAKPFDDAESLLMVKYIESEFEAVGGMTALDTIYQQAIVSLRLWILRVDARPKSWGHVMWWPANLDDKFVDLVRGKDHLATVVARQWAYIISRLSGVWFLDGWSHRAHVSSS</sequence>
<dbReference type="SUPFAM" id="SSF57701">
    <property type="entry name" value="Zn2/Cys6 DNA-binding domain"/>
    <property type="match status" value="1"/>
</dbReference>
<keyword evidence="4" id="KW-1185">Reference proteome</keyword>
<dbReference type="EMBL" id="JAOQBH010000002">
    <property type="protein sequence ID" value="KAJ4139783.1"/>
    <property type="molecule type" value="Genomic_DNA"/>
</dbReference>
<dbReference type="PANTHER" id="PTHR47784">
    <property type="entry name" value="STEROL UPTAKE CONTROL PROTEIN 2"/>
    <property type="match status" value="1"/>
</dbReference>
<dbReference type="InterPro" id="IPR053157">
    <property type="entry name" value="Sterol_Uptake_Regulator"/>
</dbReference>
<name>A0ABQ8RPC2_FUSEQ</name>
<keyword evidence="2" id="KW-0812">Transmembrane</keyword>
<dbReference type="Proteomes" id="UP001152024">
    <property type="component" value="Unassembled WGS sequence"/>
</dbReference>
<proteinExistence type="predicted"/>
<dbReference type="InterPro" id="IPR001138">
    <property type="entry name" value="Zn2Cys6_DnaBD"/>
</dbReference>
<organism evidence="3 4">
    <name type="scientific">Fusarium equiseti</name>
    <name type="common">Fusarium scirpi</name>
    <dbReference type="NCBI Taxonomy" id="61235"/>
    <lineage>
        <taxon>Eukaryota</taxon>
        <taxon>Fungi</taxon>
        <taxon>Dikarya</taxon>
        <taxon>Ascomycota</taxon>
        <taxon>Pezizomycotina</taxon>
        <taxon>Sordariomycetes</taxon>
        <taxon>Hypocreomycetidae</taxon>
        <taxon>Hypocreales</taxon>
        <taxon>Nectriaceae</taxon>
        <taxon>Fusarium</taxon>
        <taxon>Fusarium incarnatum-equiseti species complex</taxon>
    </lineage>
</organism>
<dbReference type="CDD" id="cd00067">
    <property type="entry name" value="GAL4"/>
    <property type="match status" value="1"/>
</dbReference>
<comment type="caution">
    <text evidence="3">The sequence shown here is derived from an EMBL/GenBank/DDBJ whole genome shotgun (WGS) entry which is preliminary data.</text>
</comment>
<evidence type="ECO:0000256" key="2">
    <source>
        <dbReference type="SAM" id="Phobius"/>
    </source>
</evidence>
<evidence type="ECO:0000313" key="3">
    <source>
        <dbReference type="EMBL" id="KAJ4139783.1"/>
    </source>
</evidence>
<protein>
    <recommendedName>
        <fullName evidence="5">Zn(2)-C6 fungal-type domain-containing protein</fullName>
    </recommendedName>
</protein>
<keyword evidence="2" id="KW-0472">Membrane</keyword>